<proteinExistence type="inferred from homology"/>
<dbReference type="GO" id="GO:0004016">
    <property type="term" value="F:adenylate cyclase activity"/>
    <property type="evidence" value="ECO:0007669"/>
    <property type="project" value="UniProtKB-ARBA"/>
</dbReference>
<accession>A0A0P1LUL5</accession>
<dbReference type="EMBL" id="FAOP01000008">
    <property type="protein sequence ID" value="CUU08220.1"/>
    <property type="molecule type" value="Genomic_DNA"/>
</dbReference>
<dbReference type="STRING" id="1633631.GCA_001442925_02032"/>
<dbReference type="OrthoDB" id="9806704at2"/>
<keyword evidence="5 7" id="KW-1133">Transmembrane helix</keyword>
<evidence type="ECO:0000256" key="6">
    <source>
        <dbReference type="ARBA" id="ARBA00023136"/>
    </source>
</evidence>
<evidence type="ECO:0000256" key="1">
    <source>
        <dbReference type="ARBA" id="ARBA00004196"/>
    </source>
</evidence>
<evidence type="ECO:0000259" key="8">
    <source>
        <dbReference type="PROSITE" id="PS50125"/>
    </source>
</evidence>
<dbReference type="Pfam" id="PF00211">
    <property type="entry name" value="Guanylate_cyc"/>
    <property type="match status" value="1"/>
</dbReference>
<dbReference type="Proteomes" id="UP000182200">
    <property type="component" value="Unassembled WGS sequence"/>
</dbReference>
<dbReference type="InterPro" id="IPR050697">
    <property type="entry name" value="Adenylyl/Guanylyl_Cyclase_3/4"/>
</dbReference>
<dbReference type="CDD" id="cd07302">
    <property type="entry name" value="CHD"/>
    <property type="match status" value="1"/>
</dbReference>
<keyword evidence="4 7" id="KW-0812">Transmembrane</keyword>
<dbReference type="Proteomes" id="UP000182011">
    <property type="component" value="Unassembled WGS sequence"/>
</dbReference>
<dbReference type="SUPFAM" id="SSF55073">
    <property type="entry name" value="Nucleotide cyclase"/>
    <property type="match status" value="1"/>
</dbReference>
<feature type="transmembrane region" description="Helical" evidence="7">
    <location>
        <begin position="380"/>
        <end position="403"/>
    </location>
</feature>
<dbReference type="PROSITE" id="PS50125">
    <property type="entry name" value="GUANYLATE_CYCLASE_2"/>
    <property type="match status" value="1"/>
</dbReference>
<sequence length="668" mass="76161">MDRKKVKYEILKVSLFIALVSAIISFFVGEYIPALKGIELKTIDLRFNYRGPVDNFADSSKIVIVAIDESSLDRAPHRWPWPRSYYAKLLRNLKKAGARVIAFDINFDSPDKNPEWDEELRRAIEEAGNVVLAGREVKGTTFKSKVIEAKNLLRNIFIGTKGSQPGIVEVLRDYDGVCRRYVPVFSAGDTIFPSFGLAILLLYYGLTIDSVYDFPSKIPFENGYFKVGNLKIPKFDDKTWLINFAGPAGTFRYISFIDVLDDKDFKTNDEIKYGDINTFDDPEFGLLHDEVFKDKIVIIGSAIPEFKGELGDLLPSPFVRDESNLMYGVEIHANAVATVLEQKFIRRTSGVVSFLIIFMFSFLSFMLATSVRRLRIHPEFIVEILVVLSLILLFALWSYLTILAFENNFILPTVSPVLGGFAAYLGSVVYQYLTERKQKKVIKTIFSYYVHPSVVNQLISNPHLVRLGGEKREMTVLFTDLWNFTTISEAYPPEFIFNLLNEYFEVMTKIVFKYGGTLDKYIGDALVAFWGAPIHYEDHALRACLCALKMQFELEKLRMRWEKEGKPLLYMRIGINTGEMIVGNLGGYGRFNYTVIGDSVNLGARLESINKEFGTNIIISEYTYEKVKDFFSVREIGSITVKGKTKAVKIYELIDVLTLDKKLVKVME</sequence>
<protein>
    <submittedName>
        <fullName evidence="10">Adenylate cyclase</fullName>
    </submittedName>
</protein>
<feature type="transmembrane region" description="Helical" evidence="7">
    <location>
        <begin position="12"/>
        <end position="32"/>
    </location>
</feature>
<gene>
    <name evidence="10" type="ORF">JGI4_02037</name>
    <name evidence="9" type="ORF">JGI8_00093</name>
</gene>
<evidence type="ECO:0000256" key="2">
    <source>
        <dbReference type="ARBA" id="ARBA00005381"/>
    </source>
</evidence>
<dbReference type="InterPro" id="IPR029787">
    <property type="entry name" value="Nucleotide_cyclase"/>
</dbReference>
<reference evidence="10 11" key="2">
    <citation type="submission" date="2015-11" db="EMBL/GenBank/DDBJ databases">
        <authorList>
            <person name="Zhang Y."/>
            <person name="Guo Z."/>
        </authorList>
    </citation>
    <scope>NUCLEOTIDE SEQUENCE [LARGE SCALE GENOMIC DNA]</scope>
    <source>
        <strain evidence="10">JGI-4</strain>
    </source>
</reference>
<dbReference type="Gene3D" id="3.30.70.1230">
    <property type="entry name" value="Nucleotide cyclase"/>
    <property type="match status" value="1"/>
</dbReference>
<keyword evidence="12" id="KW-1185">Reference proteome</keyword>
<evidence type="ECO:0000313" key="11">
    <source>
        <dbReference type="Proteomes" id="UP000182011"/>
    </source>
</evidence>
<name>A0A0P1LUL5_9BACT</name>
<feature type="domain" description="Guanylate cyclase" evidence="8">
    <location>
        <begin position="475"/>
        <end position="607"/>
    </location>
</feature>
<accession>A0A0P1L8S2</accession>
<feature type="transmembrane region" description="Helical" evidence="7">
    <location>
        <begin position="350"/>
        <end position="368"/>
    </location>
</feature>
<evidence type="ECO:0000256" key="3">
    <source>
        <dbReference type="ARBA" id="ARBA00022475"/>
    </source>
</evidence>
<evidence type="ECO:0000256" key="4">
    <source>
        <dbReference type="ARBA" id="ARBA00022692"/>
    </source>
</evidence>
<keyword evidence="3" id="KW-1003">Cell membrane</keyword>
<dbReference type="EMBL" id="CZVI01000001">
    <property type="protein sequence ID" value="CUS77172.1"/>
    <property type="molecule type" value="Genomic_DNA"/>
</dbReference>
<dbReference type="PANTHER" id="PTHR43081:SF1">
    <property type="entry name" value="ADENYLATE CYCLASE, TERMINAL-DIFFERENTIATION SPECIFIC"/>
    <property type="match status" value="1"/>
</dbReference>
<dbReference type="RefSeq" id="WP_075426882.1">
    <property type="nucleotide sequence ID" value="NZ_CZVI01000001.1"/>
</dbReference>
<organism evidence="10 11">
    <name type="scientific">Candidatus Kryptonium thompsonii</name>
    <dbReference type="NCBI Taxonomy" id="1633631"/>
    <lineage>
        <taxon>Bacteria</taxon>
        <taxon>Pseudomonadati</taxon>
        <taxon>Candidatus Kryptoniota</taxon>
        <taxon>Candidatus Kryptonium</taxon>
    </lineage>
</organism>
<dbReference type="AlphaFoldDB" id="A0A0P1LUL5"/>
<reference evidence="9 12" key="1">
    <citation type="submission" date="2015-11" db="EMBL/GenBank/DDBJ databases">
        <authorList>
            <person name="Varghese N."/>
        </authorList>
    </citation>
    <scope>NUCLEOTIDE SEQUENCE [LARGE SCALE GENOMIC DNA]</scope>
    <source>
        <strain evidence="9 12">JGI-8</strain>
    </source>
</reference>
<evidence type="ECO:0000313" key="9">
    <source>
        <dbReference type="EMBL" id="CUS77172.1"/>
    </source>
</evidence>
<comment type="similarity">
    <text evidence="2">Belongs to the adenylyl cyclase class-3 family.</text>
</comment>
<evidence type="ECO:0000313" key="12">
    <source>
        <dbReference type="Proteomes" id="UP000182200"/>
    </source>
</evidence>
<evidence type="ECO:0000256" key="5">
    <source>
        <dbReference type="ARBA" id="ARBA00022989"/>
    </source>
</evidence>
<evidence type="ECO:0000256" key="7">
    <source>
        <dbReference type="SAM" id="Phobius"/>
    </source>
</evidence>
<feature type="transmembrane region" description="Helical" evidence="7">
    <location>
        <begin position="409"/>
        <end position="433"/>
    </location>
</feature>
<keyword evidence="6 7" id="KW-0472">Membrane</keyword>
<accession>A0A0P1MS26</accession>
<dbReference type="GO" id="GO:0035556">
    <property type="term" value="P:intracellular signal transduction"/>
    <property type="evidence" value="ECO:0007669"/>
    <property type="project" value="InterPro"/>
</dbReference>
<dbReference type="SMART" id="SM01080">
    <property type="entry name" value="CHASE2"/>
    <property type="match status" value="1"/>
</dbReference>
<accession>A0A0P1L7S3</accession>
<dbReference type="PANTHER" id="PTHR43081">
    <property type="entry name" value="ADENYLATE CYCLASE, TERMINAL-DIFFERENTIATION SPECIFIC-RELATED"/>
    <property type="match status" value="1"/>
</dbReference>
<accession>A0A0P1MED0</accession>
<dbReference type="SMART" id="SM00044">
    <property type="entry name" value="CYCc"/>
    <property type="match status" value="1"/>
</dbReference>
<evidence type="ECO:0000313" key="10">
    <source>
        <dbReference type="EMBL" id="CUU08220.1"/>
    </source>
</evidence>
<dbReference type="GO" id="GO:0030313">
    <property type="term" value="C:cell envelope"/>
    <property type="evidence" value="ECO:0007669"/>
    <property type="project" value="UniProtKB-SubCell"/>
</dbReference>
<comment type="subcellular location">
    <subcellularLocation>
        <location evidence="1">Cell envelope</location>
    </subcellularLocation>
</comment>
<accession>A0A0P1M0B2</accession>
<dbReference type="InterPro" id="IPR007890">
    <property type="entry name" value="CHASE2"/>
</dbReference>
<dbReference type="Pfam" id="PF05226">
    <property type="entry name" value="CHASE2"/>
    <property type="match status" value="1"/>
</dbReference>
<dbReference type="InterPro" id="IPR001054">
    <property type="entry name" value="A/G_cyclase"/>
</dbReference>
<accession>A0A0S4NAB4</accession>
<dbReference type="GO" id="GO:0006171">
    <property type="term" value="P:cAMP biosynthetic process"/>
    <property type="evidence" value="ECO:0007669"/>
    <property type="project" value="TreeGrafter"/>
</dbReference>
<dbReference type="FunFam" id="3.30.70.1230:FF:000016">
    <property type="entry name" value="Adenylate/guanylate cyclase domain-containing protein"/>
    <property type="match status" value="1"/>
</dbReference>